<dbReference type="RefSeq" id="XP_003724631.1">
    <property type="nucleotide sequence ID" value="XM_003724583.3"/>
</dbReference>
<feature type="compositionally biased region" description="Basic and acidic residues" evidence="10">
    <location>
        <begin position="1200"/>
        <end position="1213"/>
    </location>
</feature>
<dbReference type="InParanoid" id="A0A7M7GHL4"/>
<reference evidence="14" key="1">
    <citation type="submission" date="2015-02" db="EMBL/GenBank/DDBJ databases">
        <title>Genome sequencing for Strongylocentrotus purpuratus.</title>
        <authorList>
            <person name="Murali S."/>
            <person name="Liu Y."/>
            <person name="Vee V."/>
            <person name="English A."/>
            <person name="Wang M."/>
            <person name="Skinner E."/>
            <person name="Han Y."/>
            <person name="Muzny D.M."/>
            <person name="Worley K.C."/>
            <person name="Gibbs R.A."/>
        </authorList>
    </citation>
    <scope>NUCLEOTIDE SEQUENCE</scope>
</reference>
<feature type="compositionally biased region" description="Low complexity" evidence="10">
    <location>
        <begin position="1181"/>
        <end position="1199"/>
    </location>
</feature>
<evidence type="ECO:0000256" key="4">
    <source>
        <dbReference type="ARBA" id="ARBA00022771"/>
    </source>
</evidence>
<evidence type="ECO:0000256" key="10">
    <source>
        <dbReference type="SAM" id="MobiDB-lite"/>
    </source>
</evidence>
<dbReference type="PANTHER" id="PTHR16515">
    <property type="entry name" value="PR DOMAIN ZINC FINGER PROTEIN"/>
    <property type="match status" value="1"/>
</dbReference>
<dbReference type="EnsemblMetazoa" id="XM_003724583">
    <property type="protein sequence ID" value="XP_003724631"/>
    <property type="gene ID" value="LOC100893443"/>
</dbReference>
<feature type="compositionally biased region" description="Polar residues" evidence="10">
    <location>
        <begin position="1638"/>
        <end position="1666"/>
    </location>
</feature>
<feature type="compositionally biased region" description="Basic and acidic residues" evidence="10">
    <location>
        <begin position="1667"/>
        <end position="1699"/>
    </location>
</feature>
<feature type="compositionally biased region" description="Basic and acidic residues" evidence="10">
    <location>
        <begin position="433"/>
        <end position="443"/>
    </location>
</feature>
<dbReference type="GO" id="GO:0042054">
    <property type="term" value="F:histone methyltransferase activity"/>
    <property type="evidence" value="ECO:0007669"/>
    <property type="project" value="InterPro"/>
</dbReference>
<keyword evidence="5" id="KW-0862">Zinc</keyword>
<evidence type="ECO:0000256" key="9">
    <source>
        <dbReference type="PROSITE-ProRule" id="PRU00042"/>
    </source>
</evidence>
<feature type="region of interest" description="Disordered" evidence="10">
    <location>
        <begin position="1180"/>
        <end position="1254"/>
    </location>
</feature>
<dbReference type="PROSITE" id="PS00028">
    <property type="entry name" value="ZINC_FINGER_C2H2_1"/>
    <property type="match status" value="7"/>
</dbReference>
<dbReference type="Pfam" id="PF00096">
    <property type="entry name" value="zf-C2H2"/>
    <property type="match status" value="2"/>
</dbReference>
<dbReference type="GeneID" id="100893443"/>
<feature type="region of interest" description="Disordered" evidence="10">
    <location>
        <begin position="1625"/>
        <end position="1699"/>
    </location>
</feature>
<reference evidence="13" key="2">
    <citation type="submission" date="2021-01" db="UniProtKB">
        <authorList>
            <consortium name="EnsemblMetazoa"/>
        </authorList>
    </citation>
    <scope>IDENTIFICATION</scope>
</reference>
<dbReference type="FunCoup" id="A0A7M7GHL4">
    <property type="interactions" value="801"/>
</dbReference>
<feature type="compositionally biased region" description="Basic residues" evidence="10">
    <location>
        <begin position="1461"/>
        <end position="1481"/>
    </location>
</feature>
<proteinExistence type="predicted"/>
<feature type="compositionally biased region" description="Pro residues" evidence="10">
    <location>
        <begin position="812"/>
        <end position="821"/>
    </location>
</feature>
<keyword evidence="14" id="KW-1185">Reference proteome</keyword>
<feature type="compositionally biased region" description="Polar residues" evidence="10">
    <location>
        <begin position="148"/>
        <end position="160"/>
    </location>
</feature>
<evidence type="ECO:0000256" key="5">
    <source>
        <dbReference type="ARBA" id="ARBA00022833"/>
    </source>
</evidence>
<dbReference type="EnsemblMetazoa" id="XM_003724582">
    <property type="protein sequence ID" value="XP_003724630"/>
    <property type="gene ID" value="LOC100893443"/>
</dbReference>
<feature type="compositionally biased region" description="Basic residues" evidence="10">
    <location>
        <begin position="1214"/>
        <end position="1233"/>
    </location>
</feature>
<feature type="region of interest" description="Disordered" evidence="10">
    <location>
        <begin position="1400"/>
        <end position="1422"/>
    </location>
</feature>
<dbReference type="RefSeq" id="XP_003724630.1">
    <property type="nucleotide sequence ID" value="XM_003724582.3"/>
</dbReference>
<dbReference type="EnsemblMetazoa" id="XM_011665074">
    <property type="protein sequence ID" value="XP_011663376"/>
    <property type="gene ID" value="LOC100893443"/>
</dbReference>
<feature type="domain" description="C2H2-type" evidence="11">
    <location>
        <begin position="511"/>
        <end position="538"/>
    </location>
</feature>
<feature type="region of interest" description="Disordered" evidence="10">
    <location>
        <begin position="527"/>
        <end position="551"/>
    </location>
</feature>
<feature type="compositionally biased region" description="Acidic residues" evidence="10">
    <location>
        <begin position="137"/>
        <end position="146"/>
    </location>
</feature>
<evidence type="ECO:0000256" key="7">
    <source>
        <dbReference type="ARBA" id="ARBA00023163"/>
    </source>
</evidence>
<dbReference type="Proteomes" id="UP000007110">
    <property type="component" value="Unassembled WGS sequence"/>
</dbReference>
<dbReference type="Pfam" id="PF21549">
    <property type="entry name" value="PRDM2_PR"/>
    <property type="match status" value="1"/>
</dbReference>
<dbReference type="CDD" id="cd19188">
    <property type="entry name" value="PR-SET_PRDM2"/>
    <property type="match status" value="1"/>
</dbReference>
<evidence type="ECO:0000313" key="14">
    <source>
        <dbReference type="Proteomes" id="UP000007110"/>
    </source>
</evidence>
<feature type="compositionally biased region" description="Polar residues" evidence="10">
    <location>
        <begin position="261"/>
        <end position="278"/>
    </location>
</feature>
<dbReference type="OrthoDB" id="6414306at2759"/>
<feature type="region of interest" description="Disordered" evidence="10">
    <location>
        <begin position="261"/>
        <end position="348"/>
    </location>
</feature>
<dbReference type="OMA" id="YVNSARY"/>
<feature type="compositionally biased region" description="Basic and acidic residues" evidence="10">
    <location>
        <begin position="1625"/>
        <end position="1636"/>
    </location>
</feature>
<dbReference type="InterPro" id="IPR013087">
    <property type="entry name" value="Znf_C2H2_type"/>
</dbReference>
<feature type="compositionally biased region" description="Acidic residues" evidence="10">
    <location>
        <begin position="1493"/>
        <end position="1515"/>
    </location>
</feature>
<dbReference type="InterPro" id="IPR050331">
    <property type="entry name" value="Zinc_finger"/>
</dbReference>
<keyword evidence="4 9" id="KW-0863">Zinc-finger</keyword>
<feature type="region of interest" description="Disordered" evidence="10">
    <location>
        <begin position="1448"/>
        <end position="1608"/>
    </location>
</feature>
<feature type="region of interest" description="Disordered" evidence="10">
    <location>
        <begin position="1082"/>
        <end position="1117"/>
    </location>
</feature>
<dbReference type="SUPFAM" id="SSF57667">
    <property type="entry name" value="beta-beta-alpha zinc fingers"/>
    <property type="match status" value="3"/>
</dbReference>
<feature type="region of interest" description="Disordered" evidence="10">
    <location>
        <begin position="417"/>
        <end position="475"/>
    </location>
</feature>
<keyword evidence="8" id="KW-0539">Nucleus</keyword>
<feature type="domain" description="C2H2-type" evidence="11">
    <location>
        <begin position="951"/>
        <end position="978"/>
    </location>
</feature>
<protein>
    <submittedName>
        <fullName evidence="13">Uncharacterized protein</fullName>
    </submittedName>
</protein>
<dbReference type="SMART" id="SM00355">
    <property type="entry name" value="ZnF_C2H2"/>
    <property type="match status" value="10"/>
</dbReference>
<feature type="region of interest" description="Disordered" evidence="10">
    <location>
        <begin position="574"/>
        <end position="614"/>
    </location>
</feature>
<feature type="region of interest" description="Disordered" evidence="10">
    <location>
        <begin position="133"/>
        <end position="170"/>
    </location>
</feature>
<feature type="compositionally biased region" description="Basic and acidic residues" evidence="10">
    <location>
        <begin position="450"/>
        <end position="461"/>
    </location>
</feature>
<dbReference type="Gene3D" id="2.170.270.10">
    <property type="entry name" value="SET domain"/>
    <property type="match status" value="1"/>
</dbReference>
<feature type="region of interest" description="Disordered" evidence="10">
    <location>
        <begin position="805"/>
        <end position="834"/>
    </location>
</feature>
<evidence type="ECO:0000256" key="2">
    <source>
        <dbReference type="ARBA" id="ARBA00022723"/>
    </source>
</evidence>
<dbReference type="InterPro" id="IPR046341">
    <property type="entry name" value="SET_dom_sf"/>
</dbReference>
<dbReference type="FunFam" id="3.30.160.60:FF:004148">
    <property type="match status" value="1"/>
</dbReference>
<feature type="region of interest" description="Disordered" evidence="10">
    <location>
        <begin position="655"/>
        <end position="690"/>
    </location>
</feature>
<evidence type="ECO:0000259" key="11">
    <source>
        <dbReference type="PROSITE" id="PS50157"/>
    </source>
</evidence>
<evidence type="ECO:0000313" key="13">
    <source>
        <dbReference type="EnsemblMetazoa" id="XP_003724631"/>
    </source>
</evidence>
<evidence type="ECO:0000256" key="3">
    <source>
        <dbReference type="ARBA" id="ARBA00022737"/>
    </source>
</evidence>
<dbReference type="KEGG" id="spu:100893443"/>
<feature type="compositionally biased region" description="Polar residues" evidence="10">
    <location>
        <begin position="1405"/>
        <end position="1417"/>
    </location>
</feature>
<dbReference type="SUPFAM" id="SSF82199">
    <property type="entry name" value="SET domain"/>
    <property type="match status" value="1"/>
</dbReference>
<feature type="region of interest" description="Disordered" evidence="10">
    <location>
        <begin position="1044"/>
        <end position="1064"/>
    </location>
</feature>
<feature type="region of interest" description="Disordered" evidence="10">
    <location>
        <begin position="882"/>
        <end position="904"/>
    </location>
</feature>
<feature type="domain" description="SET" evidence="12">
    <location>
        <begin position="13"/>
        <end position="127"/>
    </location>
</feature>
<feature type="domain" description="C2H2-type" evidence="11">
    <location>
        <begin position="979"/>
        <end position="1007"/>
    </location>
</feature>
<comment type="subcellular location">
    <subcellularLocation>
        <location evidence="1">Nucleus</location>
    </subcellularLocation>
</comment>
<feature type="domain" description="C2H2-type" evidence="11">
    <location>
        <begin position="1008"/>
        <end position="1032"/>
    </location>
</feature>
<organism evidence="13 14">
    <name type="scientific">Strongylocentrotus purpuratus</name>
    <name type="common">Purple sea urchin</name>
    <dbReference type="NCBI Taxonomy" id="7668"/>
    <lineage>
        <taxon>Eukaryota</taxon>
        <taxon>Metazoa</taxon>
        <taxon>Echinodermata</taxon>
        <taxon>Eleutherozoa</taxon>
        <taxon>Echinozoa</taxon>
        <taxon>Echinoidea</taxon>
        <taxon>Euechinoidea</taxon>
        <taxon>Echinacea</taxon>
        <taxon>Camarodonta</taxon>
        <taxon>Echinidea</taxon>
        <taxon>Strongylocentrotidae</taxon>
        <taxon>Strongylocentrotus</taxon>
    </lineage>
</organism>
<keyword evidence="6" id="KW-0805">Transcription regulation</keyword>
<dbReference type="GO" id="GO:0005634">
    <property type="term" value="C:nucleus"/>
    <property type="evidence" value="ECO:0000318"/>
    <property type="project" value="GO_Central"/>
</dbReference>
<feature type="compositionally biased region" description="Basic and acidic residues" evidence="10">
    <location>
        <begin position="604"/>
        <end position="614"/>
    </location>
</feature>
<dbReference type="InterPro" id="IPR044414">
    <property type="entry name" value="PRDM2_PR-SET"/>
</dbReference>
<keyword evidence="3" id="KW-0677">Repeat</keyword>
<dbReference type="Gene3D" id="3.30.160.60">
    <property type="entry name" value="Classic Zinc Finger"/>
    <property type="match status" value="3"/>
</dbReference>
<sequence length="1699" mass="188173">MLEVVAEGIKAPSGLEFRQSQMEPTLVGVWAKRSVRKGRTFGPFIGERRDCSDVLDDTYSWEIRGPKGVRLYSVDASEPTKANWMRYVKSARSFEEQNMIATQYKRSIYYRTLRPIAVGEELMCWYKNLSPTTTESLETEETEESDGALNTSEESITSAKSDGKSEGDSFDRQMPILEKMETSEIVPSQLDTSMSTESENRAKVPAHLEVMGHGEMDDKVAEPPLISPIYPSNSQHSANFSSITAGVDIGGVGESNIQIQEPDISSSDATSHYMASSEDTMEGHVDSTSITESKDKGKSSGGKKKSKAELKRQLKAQGGAPKKRTRVGQKSVKAPKLEGTPRSMDGDLEIPVDENGITTAVIGPDCVVTFPDGSEEFGCQFCPKRCRFPNGLKLHLMLKHHIKKITVEGVNTRKWGKGLGPDDIKNRKKAKVKKPENEVKVEQKIQGPVDEGKALQEDAKKPPVSSPAKKSPKNTKKGLFKCDLCNRTFMYATWREKHLLRHKAEESKETFLCSDCPRRFVTGGDLTKHKLTHRSKPQEPTTESKSEVNVPVHAQESALELKTKSQENEIANGVASETSKAQVMKSPAQDVHSSMMSSSESADGIDKGMSDEQDLARRRTITSRKGALKKVASCKICGIEFVSSSNLHRHLRKRHGMNLVKKPGPKSSGESDVGKTEGSGDEGKEPTTSVKTEIVSKPLTQESLLNVPKVNPTQTKGHMKTMANMTRMIRRKHATAVLQSMMKEKKLGGEDMVGDQSKIRAKLHAALRHGKNAKRKQGFKRIEQVASLTGKQYPTEMPNQICPWQNNVKPQPFVPKKPPTPQSDLLSPGPSSSNVEVLDLRVKKPRTDGSQKQNPIMYVSGDSSQPLDLSCHSRPVVQVPKYKVTRRPPPKSPLASAPPTCSTHPEVKTITRFNITSRMKSTGWKSSTLTTPVESADLERPTKFSVLDAAITCNVCELPFDSMKLLTQHVVAHAEDFPYKCEFCVKLFETTDMLASHRYDLHRVGKMYCCSECQQEFAYLSNLKQHQVDIHSDHLCSYTERGPEEIRPQNFTDPTKAIQTPPILPEPRERISLIAHEMSKVSPSKFGRFSSTQTPETKSSPRKKSKKKKDVPCNPQRHHPFAYAREIGYLSSLPDGSASSGKSISHFEMATNNRCTKCAKVFSSTADLHVHIMECAAANAPSTGKPKTPLKTPVKTPVKAADKKKLTLEENKQKNAKARRIRIQAAKRSRNRALQKASESEESDAAQKRKRARPGLKMYNPLNHTRRRASANIVDVHACLGCGKQFHFINGLERHMKLCPNKDKLFNKNTNPYYAPRNMNHQCAYCARQFVYLRSLKKHISSCPTRPKDAPTSVPSLIVSLAAAASLAVPVTVSAASLPCTTVTSSALASAPLPAAIPGGAMKAKNNSPKKASTPEGTSEVLKDTASLEGTITENANLIKGEVQGVVSTAGGESSVSGTPRKARRRRRRLDPYGKKKKRSGSPRSSQKVEMQAEAEDEDEEEDEYEEDGEEEEEKEMEHEDIGSNKETATIGQVEDKGKREIDNITDVKEEKDRDSKKPEKLNTDLKEGKDVKDEEKLEENNRIDEAKQDNVENEEENGAVQKTETIEVKERTHVDNCTELKEAEKAKDKHVEKEGSCISSDLTTSVGCKNDNEMASTTEVSPSKVEQNKNSKLLKEDEKAEGNKEENEGKIEIGGESR</sequence>
<dbReference type="InterPro" id="IPR036236">
    <property type="entry name" value="Znf_C2H2_sf"/>
</dbReference>
<feature type="domain" description="C2H2-type" evidence="11">
    <location>
        <begin position="480"/>
        <end position="507"/>
    </location>
</feature>
<dbReference type="RefSeq" id="XP_011663376.1">
    <property type="nucleotide sequence ID" value="XM_011665074.2"/>
</dbReference>
<evidence type="ECO:0000256" key="1">
    <source>
        <dbReference type="ARBA" id="ARBA00004123"/>
    </source>
</evidence>
<dbReference type="GO" id="GO:0008270">
    <property type="term" value="F:zinc ion binding"/>
    <property type="evidence" value="ECO:0007669"/>
    <property type="project" value="UniProtKB-KW"/>
</dbReference>
<dbReference type="PANTHER" id="PTHR16515:SF66">
    <property type="entry name" value="C2H2-TYPE DOMAIN-CONTAINING PROTEIN"/>
    <property type="match status" value="1"/>
</dbReference>
<name>A0A7M7GHL4_STRPU</name>
<dbReference type="GO" id="GO:0010468">
    <property type="term" value="P:regulation of gene expression"/>
    <property type="evidence" value="ECO:0000318"/>
    <property type="project" value="GO_Central"/>
</dbReference>
<feature type="domain" description="C2H2-type" evidence="11">
    <location>
        <begin position="632"/>
        <end position="655"/>
    </location>
</feature>
<evidence type="ECO:0000256" key="6">
    <source>
        <dbReference type="ARBA" id="ARBA00023015"/>
    </source>
</evidence>
<keyword evidence="2" id="KW-0479">Metal-binding</keyword>
<dbReference type="SMART" id="SM00317">
    <property type="entry name" value="SET"/>
    <property type="match status" value="1"/>
</dbReference>
<feature type="compositionally biased region" description="Basic and acidic residues" evidence="10">
    <location>
        <begin position="1534"/>
        <end position="1591"/>
    </location>
</feature>
<dbReference type="InterPro" id="IPR001214">
    <property type="entry name" value="SET_dom"/>
</dbReference>
<feature type="compositionally biased region" description="Basic and acidic residues" evidence="10">
    <location>
        <begin position="161"/>
        <end position="170"/>
    </location>
</feature>
<dbReference type="PROSITE" id="PS50157">
    <property type="entry name" value="ZINC_FINGER_C2H2_2"/>
    <property type="match status" value="6"/>
</dbReference>
<accession>A0A7M7GHL4</accession>
<keyword evidence="7" id="KW-0804">Transcription</keyword>
<feature type="compositionally biased region" description="Basic residues" evidence="10">
    <location>
        <begin position="1100"/>
        <end position="1109"/>
    </location>
</feature>
<evidence type="ECO:0000259" key="12">
    <source>
        <dbReference type="PROSITE" id="PS50280"/>
    </source>
</evidence>
<feature type="compositionally biased region" description="Polar residues" evidence="10">
    <location>
        <begin position="823"/>
        <end position="834"/>
    </location>
</feature>
<dbReference type="PROSITE" id="PS50280">
    <property type="entry name" value="SET"/>
    <property type="match status" value="1"/>
</dbReference>
<evidence type="ECO:0000256" key="8">
    <source>
        <dbReference type="ARBA" id="ARBA00023242"/>
    </source>
</evidence>